<dbReference type="PANTHER" id="PTHR43155">
    <property type="entry name" value="CYCLIC DI-GMP PHOSPHODIESTERASE PA4108-RELATED"/>
    <property type="match status" value="1"/>
</dbReference>
<evidence type="ECO:0000313" key="3">
    <source>
        <dbReference type="EMBL" id="NRV08935.1"/>
    </source>
</evidence>
<dbReference type="EMBL" id="JABSXK010000001">
    <property type="protein sequence ID" value="NRV08935.1"/>
    <property type="molecule type" value="Genomic_DNA"/>
</dbReference>
<evidence type="ECO:0000313" key="4">
    <source>
        <dbReference type="Proteomes" id="UP000031866"/>
    </source>
</evidence>
<keyword evidence="2" id="KW-0378">Hydrolase</keyword>
<dbReference type="InterPro" id="IPR003607">
    <property type="entry name" value="HD/PDEase_dom"/>
</dbReference>
<dbReference type="AlphaFoldDB" id="A0A0B5Q728"/>
<evidence type="ECO:0000313" key="2">
    <source>
        <dbReference type="EMBL" id="AJG96770.1"/>
    </source>
</evidence>
<dbReference type="GO" id="GO:0016787">
    <property type="term" value="F:hydrolase activity"/>
    <property type="evidence" value="ECO:0007669"/>
    <property type="project" value="UniProtKB-KW"/>
</dbReference>
<dbReference type="STRING" id="1520.LF65_00079"/>
<accession>A0A0B5Q728</accession>
<dbReference type="SUPFAM" id="SSF109604">
    <property type="entry name" value="HD-domain/PDEase-like"/>
    <property type="match status" value="1"/>
</dbReference>
<dbReference type="InterPro" id="IPR037522">
    <property type="entry name" value="HD_GYP_dom"/>
</dbReference>
<sequence>MRLIPIECVKPNTVIGKTLYDSDGRVLVRAGMVLSERIIFKIKDLNILSIYIIDEFSSDEIEDIIKPELRQKAILTIKEAFSNINRLTVADKFSKKESVYFNNIESMAEDLIENVLNNKSVLLSLIDIRSMDNYIYSHSVNVAVISLVLGIALKLPKRQLQYLCIGALLHDVGKTFIPKEILMKEEELTDEEVTILDQHPILGYKYLSDSYNLSANSKIITLQHHERPDGLGYPNKLANDEISTLSKIVSIANTYDSLSTGRPNKRAMFPSDVLEYLMSNAGKKFDYEIVNIFCKIVIPFSKGTLVDLSNGDIAVVQETIPNFPLRPIVKILKSSRSGRVNTEINLISETSVVISNIRYEL</sequence>
<protein>
    <submittedName>
        <fullName evidence="2">HD family phosphohydrolase</fullName>
    </submittedName>
    <submittedName>
        <fullName evidence="3">HD-GYP domain-containing protein (C-di-GMP phosphodiesterase class II)</fullName>
    </submittedName>
</protein>
<dbReference type="Proteomes" id="UP000031866">
    <property type="component" value="Chromosome"/>
</dbReference>
<reference evidence="2" key="2">
    <citation type="submission" date="2016-02" db="EMBL/GenBank/DDBJ databases">
        <title>Genome sequence of Clostridium beijerinckii strain 59B.</title>
        <authorList>
            <person name="Little G.T."/>
            <person name="Minton N.P."/>
        </authorList>
    </citation>
    <scope>NUCLEOTIDE SEQUENCE</scope>
    <source>
        <strain evidence="2">NCIMB 14988</strain>
    </source>
</reference>
<name>A0A0B5Q728_CLOBE</name>
<gene>
    <name evidence="3" type="ORF">DFH45_001898</name>
    <name evidence="2" type="ORF">LF65_00079</name>
</gene>
<reference evidence="3" key="3">
    <citation type="submission" date="2020-05" db="EMBL/GenBank/DDBJ databases">
        <title>Genomic insights into acetone-butanol-ethanol (ABE) fermentation by sequencing solventogenic clostridia strains.</title>
        <authorList>
            <person name="Brown S."/>
        </authorList>
    </citation>
    <scope>NUCLEOTIDE SEQUENCE</scope>
    <source>
        <strain evidence="3">DJ126</strain>
    </source>
</reference>
<dbReference type="KEGG" id="cbei:LF65_00079"/>
<dbReference type="PANTHER" id="PTHR43155:SF2">
    <property type="entry name" value="CYCLIC DI-GMP PHOSPHODIESTERASE PA4108"/>
    <property type="match status" value="1"/>
</dbReference>
<dbReference type="RefSeq" id="WP_041893355.1">
    <property type="nucleotide sequence ID" value="NZ_CP010086.2"/>
</dbReference>
<reference evidence="4" key="1">
    <citation type="submission" date="2014-12" db="EMBL/GenBank/DDBJ databases">
        <title>Genome sequence of Clostridium beijerinckii strain 59B.</title>
        <authorList>
            <person name="Little G.T."/>
            <person name="Minton N.P."/>
        </authorList>
    </citation>
    <scope>NUCLEOTIDE SEQUENCE [LARGE SCALE GENOMIC DNA]</scope>
    <source>
        <strain evidence="4">59B</strain>
    </source>
</reference>
<dbReference type="PROSITE" id="PS51832">
    <property type="entry name" value="HD_GYP"/>
    <property type="match status" value="1"/>
</dbReference>
<dbReference type="Gene3D" id="1.10.3210.10">
    <property type="entry name" value="Hypothetical protein af1432"/>
    <property type="match status" value="1"/>
</dbReference>
<dbReference type="Pfam" id="PF13487">
    <property type="entry name" value="HD_5"/>
    <property type="match status" value="1"/>
</dbReference>
<dbReference type="OrthoDB" id="9804747at2"/>
<organism evidence="2 4">
    <name type="scientific">Clostridium beijerinckii</name>
    <name type="common">Clostridium MP</name>
    <dbReference type="NCBI Taxonomy" id="1520"/>
    <lineage>
        <taxon>Bacteria</taxon>
        <taxon>Bacillati</taxon>
        <taxon>Bacillota</taxon>
        <taxon>Clostridia</taxon>
        <taxon>Eubacteriales</taxon>
        <taxon>Clostridiaceae</taxon>
        <taxon>Clostridium</taxon>
    </lineage>
</organism>
<dbReference type="CDD" id="cd00077">
    <property type="entry name" value="HDc"/>
    <property type="match status" value="1"/>
</dbReference>
<dbReference type="Proteomes" id="UP000821656">
    <property type="component" value="Unassembled WGS sequence"/>
</dbReference>
<dbReference type="EMBL" id="CP010086">
    <property type="protein sequence ID" value="AJG96770.1"/>
    <property type="molecule type" value="Genomic_DNA"/>
</dbReference>
<feature type="domain" description="HD-GYP" evidence="1">
    <location>
        <begin position="113"/>
        <end position="309"/>
    </location>
</feature>
<dbReference type="SMART" id="SM00471">
    <property type="entry name" value="HDc"/>
    <property type="match status" value="1"/>
</dbReference>
<proteinExistence type="predicted"/>
<evidence type="ECO:0000259" key="1">
    <source>
        <dbReference type="PROSITE" id="PS51832"/>
    </source>
</evidence>